<dbReference type="Proteomes" id="UP001287356">
    <property type="component" value="Unassembled WGS sequence"/>
</dbReference>
<gene>
    <name evidence="2" type="ORF">B0T24DRAFT_676963</name>
</gene>
<reference evidence="2" key="1">
    <citation type="journal article" date="2023" name="Mol. Phylogenet. Evol.">
        <title>Genome-scale phylogeny and comparative genomics of the fungal order Sordariales.</title>
        <authorList>
            <person name="Hensen N."/>
            <person name="Bonometti L."/>
            <person name="Westerberg I."/>
            <person name="Brannstrom I.O."/>
            <person name="Guillou S."/>
            <person name="Cros-Aarteil S."/>
            <person name="Calhoun S."/>
            <person name="Haridas S."/>
            <person name="Kuo A."/>
            <person name="Mondo S."/>
            <person name="Pangilinan J."/>
            <person name="Riley R."/>
            <person name="LaButti K."/>
            <person name="Andreopoulos B."/>
            <person name="Lipzen A."/>
            <person name="Chen C."/>
            <person name="Yan M."/>
            <person name="Daum C."/>
            <person name="Ng V."/>
            <person name="Clum A."/>
            <person name="Steindorff A."/>
            <person name="Ohm R.A."/>
            <person name="Martin F."/>
            <person name="Silar P."/>
            <person name="Natvig D.O."/>
            <person name="Lalanne C."/>
            <person name="Gautier V."/>
            <person name="Ament-Velasquez S.L."/>
            <person name="Kruys A."/>
            <person name="Hutchinson M.I."/>
            <person name="Powell A.J."/>
            <person name="Barry K."/>
            <person name="Miller A.N."/>
            <person name="Grigoriev I.V."/>
            <person name="Debuchy R."/>
            <person name="Gladieux P."/>
            <person name="Hiltunen Thoren M."/>
            <person name="Johannesson H."/>
        </authorList>
    </citation>
    <scope>NUCLEOTIDE SEQUENCE</scope>
    <source>
        <strain evidence="2">CBS 958.72</strain>
    </source>
</reference>
<reference evidence="2" key="2">
    <citation type="submission" date="2023-06" db="EMBL/GenBank/DDBJ databases">
        <authorList>
            <consortium name="Lawrence Berkeley National Laboratory"/>
            <person name="Haridas S."/>
            <person name="Hensen N."/>
            <person name="Bonometti L."/>
            <person name="Westerberg I."/>
            <person name="Brannstrom I.O."/>
            <person name="Guillou S."/>
            <person name="Cros-Aarteil S."/>
            <person name="Calhoun S."/>
            <person name="Kuo A."/>
            <person name="Mondo S."/>
            <person name="Pangilinan J."/>
            <person name="Riley R."/>
            <person name="Labutti K."/>
            <person name="Andreopoulos B."/>
            <person name="Lipzen A."/>
            <person name="Chen C."/>
            <person name="Yanf M."/>
            <person name="Daum C."/>
            <person name="Ng V."/>
            <person name="Clum A."/>
            <person name="Steindorff A."/>
            <person name="Ohm R."/>
            <person name="Martin F."/>
            <person name="Silar P."/>
            <person name="Natvig D."/>
            <person name="Lalanne C."/>
            <person name="Gautier V."/>
            <person name="Ament-Velasquez S.L."/>
            <person name="Kruys A."/>
            <person name="Hutchinson M.I."/>
            <person name="Powell A.J."/>
            <person name="Barry K."/>
            <person name="Miller A.N."/>
            <person name="Grigoriev I.V."/>
            <person name="Debuchy R."/>
            <person name="Gladieux P."/>
            <person name="Thoren M.H."/>
            <person name="Johannesson H."/>
        </authorList>
    </citation>
    <scope>NUCLEOTIDE SEQUENCE</scope>
    <source>
        <strain evidence="2">CBS 958.72</strain>
    </source>
</reference>
<evidence type="ECO:0000313" key="2">
    <source>
        <dbReference type="EMBL" id="KAK3376071.1"/>
    </source>
</evidence>
<feature type="chain" id="PRO_5042031414" evidence="1">
    <location>
        <begin position="27"/>
        <end position="151"/>
    </location>
</feature>
<comment type="caution">
    <text evidence="2">The sequence shown here is derived from an EMBL/GenBank/DDBJ whole genome shotgun (WGS) entry which is preliminary data.</text>
</comment>
<evidence type="ECO:0000256" key="1">
    <source>
        <dbReference type="SAM" id="SignalP"/>
    </source>
</evidence>
<evidence type="ECO:0000313" key="3">
    <source>
        <dbReference type="Proteomes" id="UP001287356"/>
    </source>
</evidence>
<feature type="signal peptide" evidence="1">
    <location>
        <begin position="1"/>
        <end position="26"/>
    </location>
</feature>
<protein>
    <submittedName>
        <fullName evidence="2">Uncharacterized protein</fullName>
    </submittedName>
</protein>
<sequence length="151" mass="16671">MKLPHNITSQILGVCTLLASCALATATTPSPTTVYATEYATGPVSAVETQYRGRCAVVWSMTSTSVTSHLFFAPYTEYTFIYTRTITTLEPTAMPTAWPATLNETVLSSKTANETWLYQNGDTSSSWYTLFTNTVPYQTVRETFPACYTLL</sequence>
<dbReference type="PROSITE" id="PS51257">
    <property type="entry name" value="PROKAR_LIPOPROTEIN"/>
    <property type="match status" value="1"/>
</dbReference>
<dbReference type="AlphaFoldDB" id="A0AAE0KGI4"/>
<dbReference type="EMBL" id="JAULSN010000003">
    <property type="protein sequence ID" value="KAK3376071.1"/>
    <property type="molecule type" value="Genomic_DNA"/>
</dbReference>
<name>A0AAE0KGI4_9PEZI</name>
<keyword evidence="1" id="KW-0732">Signal</keyword>
<proteinExistence type="predicted"/>
<accession>A0AAE0KGI4</accession>
<organism evidence="2 3">
    <name type="scientific">Lasiosphaeria ovina</name>
    <dbReference type="NCBI Taxonomy" id="92902"/>
    <lineage>
        <taxon>Eukaryota</taxon>
        <taxon>Fungi</taxon>
        <taxon>Dikarya</taxon>
        <taxon>Ascomycota</taxon>
        <taxon>Pezizomycotina</taxon>
        <taxon>Sordariomycetes</taxon>
        <taxon>Sordariomycetidae</taxon>
        <taxon>Sordariales</taxon>
        <taxon>Lasiosphaeriaceae</taxon>
        <taxon>Lasiosphaeria</taxon>
    </lineage>
</organism>
<keyword evidence="3" id="KW-1185">Reference proteome</keyword>